<organism evidence="2 3">
    <name type="scientific">Kineothrix alysoides</name>
    <dbReference type="NCBI Taxonomy" id="1469948"/>
    <lineage>
        <taxon>Bacteria</taxon>
        <taxon>Bacillati</taxon>
        <taxon>Bacillota</taxon>
        <taxon>Clostridia</taxon>
        <taxon>Lachnospirales</taxon>
        <taxon>Lachnospiraceae</taxon>
        <taxon>Kineothrix</taxon>
    </lineage>
</organism>
<dbReference type="GO" id="GO:0000156">
    <property type="term" value="F:phosphorelay response regulator activity"/>
    <property type="evidence" value="ECO:0007669"/>
    <property type="project" value="InterPro"/>
</dbReference>
<reference evidence="2 3" key="1">
    <citation type="submission" date="2019-03" db="EMBL/GenBank/DDBJ databases">
        <title>Genomic Encyclopedia of Type Strains, Phase IV (KMG-IV): sequencing the most valuable type-strain genomes for metagenomic binning, comparative biology and taxonomic classification.</title>
        <authorList>
            <person name="Goeker M."/>
        </authorList>
    </citation>
    <scope>NUCLEOTIDE SEQUENCE [LARGE SCALE GENOMIC DNA]</scope>
    <source>
        <strain evidence="2 3">DSM 100556</strain>
    </source>
</reference>
<keyword evidence="3" id="KW-1185">Reference proteome</keyword>
<evidence type="ECO:0000313" key="2">
    <source>
        <dbReference type="EMBL" id="TCL54248.1"/>
    </source>
</evidence>
<dbReference type="Gene3D" id="2.40.50.1020">
    <property type="entry name" value="LytTr DNA-binding domain"/>
    <property type="match status" value="1"/>
</dbReference>
<protein>
    <submittedName>
        <fullName evidence="2">LytTR family transcriptional regulator</fullName>
    </submittedName>
</protein>
<dbReference type="Proteomes" id="UP000295718">
    <property type="component" value="Unassembled WGS sequence"/>
</dbReference>
<name>A0A4R1QKQ1_9FIRM</name>
<dbReference type="STRING" id="1469948.GCA_000732725_03007"/>
<dbReference type="PROSITE" id="PS50930">
    <property type="entry name" value="HTH_LYTTR"/>
    <property type="match status" value="1"/>
</dbReference>
<feature type="domain" description="HTH LytTR-type" evidence="1">
    <location>
        <begin position="41"/>
        <end position="145"/>
    </location>
</feature>
<dbReference type="RefSeq" id="WP_031391655.1">
    <property type="nucleotide sequence ID" value="NZ_JPNB01000002.1"/>
</dbReference>
<evidence type="ECO:0000259" key="1">
    <source>
        <dbReference type="PROSITE" id="PS50930"/>
    </source>
</evidence>
<accession>A0A4R1QKQ1</accession>
<dbReference type="GO" id="GO:0003677">
    <property type="term" value="F:DNA binding"/>
    <property type="evidence" value="ECO:0007669"/>
    <property type="project" value="InterPro"/>
</dbReference>
<sequence length="147" mass="16944">MKIRVNEVSGQEDTEVIINCKKMDEEIMKIVTLLHVYDKKLTGIKGGQRYILEAAKILYIDTVDKKTFLYTDNEVYETPLKLYELEEQLEAAGFFRAGKSVLINFNEIKALKSDFNGRILVTMNNEEKLMVSRQYAVTIKKKLDIVG</sequence>
<dbReference type="EMBL" id="SLUO01000021">
    <property type="protein sequence ID" value="TCL54248.1"/>
    <property type="molecule type" value="Genomic_DNA"/>
</dbReference>
<dbReference type="PANTHER" id="PTHR37299">
    <property type="entry name" value="TRANSCRIPTIONAL REGULATOR-RELATED"/>
    <property type="match status" value="1"/>
</dbReference>
<dbReference type="PANTHER" id="PTHR37299:SF4">
    <property type="entry name" value="TRANSCRIPTIONAL REGULATOR"/>
    <property type="match status" value="1"/>
</dbReference>
<dbReference type="SMART" id="SM00850">
    <property type="entry name" value="LytTR"/>
    <property type="match status" value="1"/>
</dbReference>
<dbReference type="AlphaFoldDB" id="A0A4R1QKQ1"/>
<comment type="caution">
    <text evidence="2">The sequence shown here is derived from an EMBL/GenBank/DDBJ whole genome shotgun (WGS) entry which is preliminary data.</text>
</comment>
<dbReference type="InterPro" id="IPR007492">
    <property type="entry name" value="LytTR_DNA-bd_dom"/>
</dbReference>
<gene>
    <name evidence="2" type="ORF">EDD76_12117</name>
</gene>
<dbReference type="Pfam" id="PF04397">
    <property type="entry name" value="LytTR"/>
    <property type="match status" value="1"/>
</dbReference>
<proteinExistence type="predicted"/>
<dbReference type="InterPro" id="IPR046947">
    <property type="entry name" value="LytR-like"/>
</dbReference>
<evidence type="ECO:0000313" key="3">
    <source>
        <dbReference type="Proteomes" id="UP000295718"/>
    </source>
</evidence>